<reference evidence="1" key="1">
    <citation type="submission" date="2022-10" db="EMBL/GenBank/DDBJ databases">
        <title>Culturing micro-colonial fungi from biological soil crusts in the Mojave desert and describing Neophaeococcomyces mojavensis, and introducing the new genera and species Taxawa tesnikishii.</title>
        <authorList>
            <person name="Kurbessoian T."/>
            <person name="Stajich J.E."/>
        </authorList>
    </citation>
    <scope>NUCLEOTIDE SEQUENCE</scope>
    <source>
        <strain evidence="1">JES_112</strain>
    </source>
</reference>
<evidence type="ECO:0000313" key="1">
    <source>
        <dbReference type="EMBL" id="KAJ9651843.1"/>
    </source>
</evidence>
<comment type="caution">
    <text evidence="1">The sequence shown here is derived from an EMBL/GenBank/DDBJ whole genome shotgun (WGS) entry which is preliminary data.</text>
</comment>
<protein>
    <submittedName>
        <fullName evidence="1">Uncharacterized protein</fullName>
    </submittedName>
</protein>
<evidence type="ECO:0000313" key="2">
    <source>
        <dbReference type="Proteomes" id="UP001172386"/>
    </source>
</evidence>
<sequence>MQPSQTSSSAEVGDAFQALDHTGDSAQSSVPPPSQTRERSTVSKVVTKPVSTQELEDPREYQIGQVVRRFSPFRADFEEATTLKLRLSPTDPDFPFELESGLHCVLTVPLDYPLNGKPTLSVQNPEMVRGFQINVEKGFDSLVSQYPGKSLLALLNELDRNLERFLTSAKAPIVKIVANVRKDEQTQQAVAEKATDYAPFVPVFSRYSDAQLREARIRRDAEIRQLEARLGRSEIFSKADDGVAFNVPLQVPASANIPASLRSVREAALIIPEVYPLEPPSIILKGVEGRDAETIEVAFEKRVVQNSSFTLMAHINYLIQNLGKMAVDPNPKPTTPIVTDDEADEAGESASKQTQTKNQNRPGEVQDPSRPHLKYIARPPEWDTRGQDEEESETDSSDYDTEEESDSDVASTIGGASLPISSVSAVEKGIMISFPGLDLLGIGVLQITSLSISVKCDRCKEQTDIKNIKPSDAASNVHRTEVCSKCSATFSITYRSEMMHVNSSKAGYVELENCSITDMLPSSFQPTCSECSALFPSPPGVTAVRGDTSLTICRSCHAKMTFRIPEIKFLRVSTAASTNALPLRTRKPKENLGITSGTPLPNNGKCPHYSKSYRWFRFSCCNRVYPCDKCHDLGVAALGKDQAHPNEHAERMICGWCSREQRYHPDTCRMCGRSVIRKIVTTGFWEGGKGTREKGLMRRKEGHKYKTSGKERKEKAKKKVAREKGKMWWPE</sequence>
<proteinExistence type="predicted"/>
<name>A0ACC2ZW19_9EURO</name>
<keyword evidence="2" id="KW-1185">Reference proteome</keyword>
<gene>
    <name evidence="1" type="ORF">H2198_008908</name>
</gene>
<accession>A0ACC2ZW19</accession>
<organism evidence="1 2">
    <name type="scientific">Neophaeococcomyces mojaviensis</name>
    <dbReference type="NCBI Taxonomy" id="3383035"/>
    <lineage>
        <taxon>Eukaryota</taxon>
        <taxon>Fungi</taxon>
        <taxon>Dikarya</taxon>
        <taxon>Ascomycota</taxon>
        <taxon>Pezizomycotina</taxon>
        <taxon>Eurotiomycetes</taxon>
        <taxon>Chaetothyriomycetidae</taxon>
        <taxon>Chaetothyriales</taxon>
        <taxon>Chaetothyriales incertae sedis</taxon>
        <taxon>Neophaeococcomyces</taxon>
    </lineage>
</organism>
<dbReference type="Proteomes" id="UP001172386">
    <property type="component" value="Unassembled WGS sequence"/>
</dbReference>
<dbReference type="EMBL" id="JAPDRQ010000233">
    <property type="protein sequence ID" value="KAJ9651843.1"/>
    <property type="molecule type" value="Genomic_DNA"/>
</dbReference>